<evidence type="ECO:0000256" key="8">
    <source>
        <dbReference type="ARBA" id="ARBA00022932"/>
    </source>
</evidence>
<evidence type="ECO:0000256" key="2">
    <source>
        <dbReference type="ARBA" id="ARBA00022723"/>
    </source>
</evidence>
<dbReference type="PROSITE" id="PS50994">
    <property type="entry name" value="INTEGRASE"/>
    <property type="match status" value="1"/>
</dbReference>
<dbReference type="GO" id="GO:0003887">
    <property type="term" value="F:DNA-directed DNA polymerase activity"/>
    <property type="evidence" value="ECO:0007669"/>
    <property type="project" value="UniProtKB-KW"/>
</dbReference>
<dbReference type="InterPro" id="IPR012337">
    <property type="entry name" value="RNaseH-like_sf"/>
</dbReference>
<evidence type="ECO:0000256" key="4">
    <source>
        <dbReference type="ARBA" id="ARBA00022801"/>
    </source>
</evidence>
<dbReference type="GO" id="GO:0004519">
    <property type="term" value="F:endonuclease activity"/>
    <property type="evidence" value="ECO:0007669"/>
    <property type="project" value="UniProtKB-KW"/>
</dbReference>
<dbReference type="SUPFAM" id="SSF53098">
    <property type="entry name" value="Ribonuclease H-like"/>
    <property type="match status" value="1"/>
</dbReference>
<dbReference type="InterPro" id="IPR025724">
    <property type="entry name" value="GAG-pre-integrase_dom"/>
</dbReference>
<keyword evidence="4" id="KW-0378">Hydrolase</keyword>
<evidence type="ECO:0000256" key="1">
    <source>
        <dbReference type="ARBA" id="ARBA00022722"/>
    </source>
</evidence>
<keyword evidence="9" id="KW-0233">DNA recombination</keyword>
<dbReference type="GO" id="GO:0006310">
    <property type="term" value="P:DNA recombination"/>
    <property type="evidence" value="ECO:0007669"/>
    <property type="project" value="UniProtKB-KW"/>
</dbReference>
<dbReference type="Gene3D" id="3.30.420.10">
    <property type="entry name" value="Ribonuclease H-like superfamily/Ribonuclease H"/>
    <property type="match status" value="1"/>
</dbReference>
<dbReference type="Pfam" id="PF13976">
    <property type="entry name" value="gag_pre-integrs"/>
    <property type="match status" value="1"/>
</dbReference>
<protein>
    <submittedName>
        <fullName evidence="11">Retrovirus-related Pol polyprotein from transposon TNT 1-94</fullName>
    </submittedName>
</protein>
<keyword evidence="6" id="KW-0229">DNA integration</keyword>
<dbReference type="InterPro" id="IPR036397">
    <property type="entry name" value="RNaseH_sf"/>
</dbReference>
<evidence type="ECO:0000313" key="11">
    <source>
        <dbReference type="EMBL" id="KRX40862.1"/>
    </source>
</evidence>
<evidence type="ECO:0000256" key="3">
    <source>
        <dbReference type="ARBA" id="ARBA00022759"/>
    </source>
</evidence>
<reference evidence="11 12" key="1">
    <citation type="submission" date="2015-01" db="EMBL/GenBank/DDBJ databases">
        <title>Evolution of Trichinella species and genotypes.</title>
        <authorList>
            <person name="Korhonen P.K."/>
            <person name="Edoardo P."/>
            <person name="Giuseppe L.R."/>
            <person name="Gasser R.B."/>
        </authorList>
    </citation>
    <scope>NUCLEOTIDE SEQUENCE [LARGE SCALE GENOMIC DNA]</scope>
    <source>
        <strain evidence="11">ISS417</strain>
    </source>
</reference>
<name>A0A0V0TPQ7_9BILA</name>
<evidence type="ECO:0000256" key="9">
    <source>
        <dbReference type="ARBA" id="ARBA00023172"/>
    </source>
</evidence>
<keyword evidence="8" id="KW-0239">DNA-directed DNA polymerase</keyword>
<proteinExistence type="predicted"/>
<keyword evidence="1" id="KW-0540">Nuclease</keyword>
<dbReference type="GO" id="GO:0046872">
    <property type="term" value="F:metal ion binding"/>
    <property type="evidence" value="ECO:0007669"/>
    <property type="project" value="UniProtKB-KW"/>
</dbReference>
<dbReference type="GO" id="GO:0003964">
    <property type="term" value="F:RNA-directed DNA polymerase activity"/>
    <property type="evidence" value="ECO:0007669"/>
    <property type="project" value="UniProtKB-KW"/>
</dbReference>
<evidence type="ECO:0000259" key="10">
    <source>
        <dbReference type="PROSITE" id="PS50994"/>
    </source>
</evidence>
<keyword evidence="2" id="KW-0479">Metal-binding</keyword>
<comment type="caution">
    <text evidence="11">The sequence shown here is derived from an EMBL/GenBank/DDBJ whole genome shotgun (WGS) entry which is preliminary data.</text>
</comment>
<dbReference type="InterPro" id="IPR001584">
    <property type="entry name" value="Integrase_cat-core"/>
</dbReference>
<keyword evidence="5" id="KW-0460">Magnesium</keyword>
<dbReference type="PANTHER" id="PTHR42648">
    <property type="entry name" value="TRANSPOSASE, PUTATIVE-RELATED"/>
    <property type="match status" value="1"/>
</dbReference>
<dbReference type="EMBL" id="JYDJ01000187">
    <property type="protein sequence ID" value="KRX40862.1"/>
    <property type="molecule type" value="Genomic_DNA"/>
</dbReference>
<dbReference type="GO" id="GO:0003676">
    <property type="term" value="F:nucleic acid binding"/>
    <property type="evidence" value="ECO:0007669"/>
    <property type="project" value="InterPro"/>
</dbReference>
<keyword evidence="7" id="KW-0695">RNA-directed DNA polymerase</keyword>
<dbReference type="STRING" id="144512.A0A0V0TPQ7"/>
<gene>
    <name evidence="11" type="ORF">T05_7276</name>
</gene>
<dbReference type="Pfam" id="PF00665">
    <property type="entry name" value="rve"/>
    <property type="match status" value="1"/>
</dbReference>
<keyword evidence="8" id="KW-0808">Transferase</keyword>
<keyword evidence="8" id="KW-0548">Nucleotidyltransferase</keyword>
<evidence type="ECO:0000256" key="5">
    <source>
        <dbReference type="ARBA" id="ARBA00022842"/>
    </source>
</evidence>
<dbReference type="GO" id="GO:0016787">
    <property type="term" value="F:hydrolase activity"/>
    <property type="evidence" value="ECO:0007669"/>
    <property type="project" value="UniProtKB-KW"/>
</dbReference>
<sequence length="168" mass="19488">MKNRSNISAIAVERWDKAKHCRSNLGHLNERSLLELTRHEKVFGMKVGKEKLPVCEICIKGKQTQSPFSKSQIKRRCRPLKLIHTDICGPVQQNSIGGSKYFVTLNDDHSRWCEIYFLKNRNEVLDAFMDFKSHAENQTGNKIKTLRSENATEYCSEKFQKFLRVNGI</sequence>
<evidence type="ECO:0000256" key="7">
    <source>
        <dbReference type="ARBA" id="ARBA00022918"/>
    </source>
</evidence>
<evidence type="ECO:0000256" key="6">
    <source>
        <dbReference type="ARBA" id="ARBA00022908"/>
    </source>
</evidence>
<feature type="domain" description="Integrase catalytic" evidence="10">
    <location>
        <begin position="75"/>
        <end position="168"/>
    </location>
</feature>
<evidence type="ECO:0000313" key="12">
    <source>
        <dbReference type="Proteomes" id="UP000055048"/>
    </source>
</evidence>
<dbReference type="GO" id="GO:0015074">
    <property type="term" value="P:DNA integration"/>
    <property type="evidence" value="ECO:0007669"/>
    <property type="project" value="UniProtKB-KW"/>
</dbReference>
<dbReference type="AlphaFoldDB" id="A0A0V0TPQ7"/>
<dbReference type="InterPro" id="IPR039537">
    <property type="entry name" value="Retrotran_Ty1/copia-like"/>
</dbReference>
<accession>A0A0V0TPQ7</accession>
<dbReference type="PANTHER" id="PTHR42648:SF11">
    <property type="entry name" value="TRANSPOSON TY4-P GAG-POL POLYPROTEIN"/>
    <property type="match status" value="1"/>
</dbReference>
<dbReference type="Proteomes" id="UP000055048">
    <property type="component" value="Unassembled WGS sequence"/>
</dbReference>
<keyword evidence="12" id="KW-1185">Reference proteome</keyword>
<organism evidence="11 12">
    <name type="scientific">Trichinella murrelli</name>
    <dbReference type="NCBI Taxonomy" id="144512"/>
    <lineage>
        <taxon>Eukaryota</taxon>
        <taxon>Metazoa</taxon>
        <taxon>Ecdysozoa</taxon>
        <taxon>Nematoda</taxon>
        <taxon>Enoplea</taxon>
        <taxon>Dorylaimia</taxon>
        <taxon>Trichinellida</taxon>
        <taxon>Trichinellidae</taxon>
        <taxon>Trichinella</taxon>
    </lineage>
</organism>
<keyword evidence="3" id="KW-0255">Endonuclease</keyword>